<organism evidence="3 4">
    <name type="scientific">Zostera marina</name>
    <name type="common">Eelgrass</name>
    <dbReference type="NCBI Taxonomy" id="29655"/>
    <lineage>
        <taxon>Eukaryota</taxon>
        <taxon>Viridiplantae</taxon>
        <taxon>Streptophyta</taxon>
        <taxon>Embryophyta</taxon>
        <taxon>Tracheophyta</taxon>
        <taxon>Spermatophyta</taxon>
        <taxon>Magnoliopsida</taxon>
        <taxon>Liliopsida</taxon>
        <taxon>Zosteraceae</taxon>
        <taxon>Zostera</taxon>
    </lineage>
</organism>
<dbReference type="Proteomes" id="UP000036987">
    <property type="component" value="Unassembled WGS sequence"/>
</dbReference>
<sequence>MSTKRLVREVHEQVNEAREKVSSLKLRRQEEGASRREKLRPAYFRKQLEKFKTSNAGKLS</sequence>
<proteinExistence type="predicted"/>
<evidence type="ECO:0000256" key="2">
    <source>
        <dbReference type="SAM" id="MobiDB-lite"/>
    </source>
</evidence>
<gene>
    <name evidence="3" type="ORF">ZOSMA_91G00870</name>
</gene>
<evidence type="ECO:0000313" key="4">
    <source>
        <dbReference type="Proteomes" id="UP000036987"/>
    </source>
</evidence>
<feature type="region of interest" description="Disordered" evidence="2">
    <location>
        <begin position="1"/>
        <end position="21"/>
    </location>
</feature>
<keyword evidence="1" id="KW-0175">Coiled coil</keyword>
<dbReference type="EMBL" id="LFYR01002138">
    <property type="protein sequence ID" value="KMZ56820.1"/>
    <property type="molecule type" value="Genomic_DNA"/>
</dbReference>
<dbReference type="InterPro" id="IPR025066">
    <property type="entry name" value="CCDC174-like"/>
</dbReference>
<comment type="caution">
    <text evidence="3">The sequence shown here is derived from an EMBL/GenBank/DDBJ whole genome shotgun (WGS) entry which is preliminary data.</text>
</comment>
<keyword evidence="4" id="KW-1185">Reference proteome</keyword>
<evidence type="ECO:0000313" key="3">
    <source>
        <dbReference type="EMBL" id="KMZ56820.1"/>
    </source>
</evidence>
<evidence type="ECO:0000256" key="1">
    <source>
        <dbReference type="ARBA" id="ARBA00023054"/>
    </source>
</evidence>
<dbReference type="OrthoDB" id="989686at2759"/>
<accession>A0A0K9NLG5</accession>
<dbReference type="STRING" id="29655.A0A0K9NLG5"/>
<name>A0A0K9NLG5_ZOSMR</name>
<protein>
    <submittedName>
        <fullName evidence="3">Uncharacterized protein</fullName>
    </submittedName>
</protein>
<dbReference type="AlphaFoldDB" id="A0A0K9NLG5"/>
<dbReference type="PANTHER" id="PTHR15885">
    <property type="entry name" value="COILED-COIL DOMAIN-CONTAINING PROTEIN 174"/>
    <property type="match status" value="1"/>
</dbReference>
<dbReference type="PANTHER" id="PTHR15885:SF1">
    <property type="entry name" value="COILED-COIL DOMAIN-CONTAINING PROTEIN 174"/>
    <property type="match status" value="1"/>
</dbReference>
<reference evidence="4" key="1">
    <citation type="journal article" date="2016" name="Nature">
        <title>The genome of the seagrass Zostera marina reveals angiosperm adaptation to the sea.</title>
        <authorList>
            <person name="Olsen J.L."/>
            <person name="Rouze P."/>
            <person name="Verhelst B."/>
            <person name="Lin Y.-C."/>
            <person name="Bayer T."/>
            <person name="Collen J."/>
            <person name="Dattolo E."/>
            <person name="De Paoli E."/>
            <person name="Dittami S."/>
            <person name="Maumus F."/>
            <person name="Michel G."/>
            <person name="Kersting A."/>
            <person name="Lauritano C."/>
            <person name="Lohaus R."/>
            <person name="Toepel M."/>
            <person name="Tonon T."/>
            <person name="Vanneste K."/>
            <person name="Amirebrahimi M."/>
            <person name="Brakel J."/>
            <person name="Bostroem C."/>
            <person name="Chovatia M."/>
            <person name="Grimwood J."/>
            <person name="Jenkins J.W."/>
            <person name="Jueterbock A."/>
            <person name="Mraz A."/>
            <person name="Stam W.T."/>
            <person name="Tice H."/>
            <person name="Bornberg-Bauer E."/>
            <person name="Green P.J."/>
            <person name="Pearson G.A."/>
            <person name="Procaccini G."/>
            <person name="Duarte C.M."/>
            <person name="Schmutz J."/>
            <person name="Reusch T.B.H."/>
            <person name="Van de Peer Y."/>
        </authorList>
    </citation>
    <scope>NUCLEOTIDE SEQUENCE [LARGE SCALE GENOMIC DNA]</scope>
    <source>
        <strain evidence="4">cv. Finnish</strain>
    </source>
</reference>